<feature type="region of interest" description="Disordered" evidence="1">
    <location>
        <begin position="411"/>
        <end position="463"/>
    </location>
</feature>
<evidence type="ECO:0000256" key="1">
    <source>
        <dbReference type="SAM" id="MobiDB-lite"/>
    </source>
</evidence>
<reference evidence="2 3" key="1">
    <citation type="submission" date="2024-02" db="EMBL/GenBank/DDBJ databases">
        <title>A draft genome for the cacao thread blight pathogen Marasmius crinis-equi.</title>
        <authorList>
            <person name="Cohen S.P."/>
            <person name="Baruah I.K."/>
            <person name="Amoako-Attah I."/>
            <person name="Bukari Y."/>
            <person name="Meinhardt L.W."/>
            <person name="Bailey B.A."/>
        </authorList>
    </citation>
    <scope>NUCLEOTIDE SEQUENCE [LARGE SCALE GENOMIC DNA]</scope>
    <source>
        <strain evidence="2 3">GH-76</strain>
    </source>
</reference>
<evidence type="ECO:0000313" key="3">
    <source>
        <dbReference type="Proteomes" id="UP001465976"/>
    </source>
</evidence>
<proteinExistence type="predicted"/>
<feature type="compositionally biased region" description="Low complexity" evidence="1">
    <location>
        <begin position="411"/>
        <end position="427"/>
    </location>
</feature>
<feature type="compositionally biased region" description="Low complexity" evidence="1">
    <location>
        <begin position="555"/>
        <end position="567"/>
    </location>
</feature>
<protein>
    <submittedName>
        <fullName evidence="2">SERTA domain-containing protein 3</fullName>
    </submittedName>
</protein>
<feature type="compositionally biased region" description="Low complexity" evidence="1">
    <location>
        <begin position="487"/>
        <end position="516"/>
    </location>
</feature>
<feature type="region of interest" description="Disordered" evidence="1">
    <location>
        <begin position="485"/>
        <end position="776"/>
    </location>
</feature>
<feature type="region of interest" description="Disordered" evidence="1">
    <location>
        <begin position="178"/>
        <end position="223"/>
    </location>
</feature>
<keyword evidence="3" id="KW-1185">Reference proteome</keyword>
<dbReference type="Proteomes" id="UP001465976">
    <property type="component" value="Unassembled WGS sequence"/>
</dbReference>
<name>A0ABR3FMH8_9AGAR</name>
<feature type="compositionally biased region" description="Acidic residues" evidence="1">
    <location>
        <begin position="66"/>
        <end position="75"/>
    </location>
</feature>
<feature type="compositionally biased region" description="Polar residues" evidence="1">
    <location>
        <begin position="529"/>
        <end position="540"/>
    </location>
</feature>
<feature type="region of interest" description="Disordered" evidence="1">
    <location>
        <begin position="66"/>
        <end position="85"/>
    </location>
</feature>
<comment type="caution">
    <text evidence="2">The sequence shown here is derived from an EMBL/GenBank/DDBJ whole genome shotgun (WGS) entry which is preliminary data.</text>
</comment>
<feature type="compositionally biased region" description="Basic and acidic residues" evidence="1">
    <location>
        <begin position="613"/>
        <end position="623"/>
    </location>
</feature>
<feature type="compositionally biased region" description="Acidic residues" evidence="1">
    <location>
        <begin position="658"/>
        <end position="668"/>
    </location>
</feature>
<organism evidence="2 3">
    <name type="scientific">Marasmius crinis-equi</name>
    <dbReference type="NCBI Taxonomy" id="585013"/>
    <lineage>
        <taxon>Eukaryota</taxon>
        <taxon>Fungi</taxon>
        <taxon>Dikarya</taxon>
        <taxon>Basidiomycota</taxon>
        <taxon>Agaricomycotina</taxon>
        <taxon>Agaricomycetes</taxon>
        <taxon>Agaricomycetidae</taxon>
        <taxon>Agaricales</taxon>
        <taxon>Marasmiineae</taxon>
        <taxon>Marasmiaceae</taxon>
        <taxon>Marasmius</taxon>
    </lineage>
</organism>
<sequence length="994" mass="107662">MPPSPKFKLARLQFLLDNLEGYAEADAEGRGPDFLSELIERFFRRFPVRLDGVEVEPTPEDLEKVDDTEELEEMEEPVKKPGMPDTDFAKAMADFNRYNADRNTLSGQIRNFMNYRNRNRSAPVTKSHRVLLDRLAGVAGGPGRRKTAFNLWAESDEGRSKWQAEVDKRWKDAKDGLVAKVDSESVQNDGKGNQAEGDDGGKNDDNAAGTGEKNTENTAQVAGGKAKKAFVTLRQDVIKAEFAKLSQEEQRQWQERVESDFQARRQAWDSSVDHAYSREPEACQRAIEDLPTWTIPILEGIRAITGMNVSLFAGGPLPADGGNINVMGIHCGSTKETTPRTFGVVHRKNIQQYIVPMFGDFCRKTFSQEDCDSASLGGEHKTGGIFALDTEVMLDRWGEKERLDYWKAVQGANSAGSSEGKGSGAVSTSEQRTDAVTVARSSGGSTASATTSGKPSAASSKSAVPSIDFIAERLAGQRAALAKSGVTSSASTATSSCSSTTAAPGKSRSSTSTSTTVASAQRTPAPRKSLSSSTAMTAPQRNVDVLRLRNPPANSTKRTGGTSSSGRPLPVGGASALRDQEYPSTVNVTKLKTGPRQRTHVAMSTGGTAPRVLKPEGRVEKSKAGTSGVGSAKNPIELGSSPLNRRKGVPPQVKPDPDVIELSDVDSDDSTHSAPAPSPTKNKRPRKSISRSSSPSTVYASPHPPKRPRHVAASSPPESSQPPSSPTPGQTHRSKGKQREREVSPSSTTSADEISAELSRDVGSSPVKESKSKKRKVYVEIASVPPKKRQRKSEEVKKIEVQSEVEEDNLLVPVPKDAPEYVVKVLRLVSRLAVGVDKEAWKSLLTVWLELEAALGFESEDRLTAASRPSCVGDWIQRARSATWDPKPALDVGDHRVAFMKWWKVCQPEWRVGDEGKLARGTGRWDDLAVAGKNGLASVIACIAYGLDALARLPQDGFRKRQTWETERVKWAGIVDEVTYAISETLAYVESGET</sequence>
<evidence type="ECO:0000313" key="2">
    <source>
        <dbReference type="EMBL" id="KAL0576614.1"/>
    </source>
</evidence>
<gene>
    <name evidence="2" type="primary">RBT1_5</name>
    <name evidence="2" type="ORF">V5O48_005372</name>
</gene>
<feature type="compositionally biased region" description="Low complexity" evidence="1">
    <location>
        <begin position="437"/>
        <end position="463"/>
    </location>
</feature>
<dbReference type="EMBL" id="JBAHYK010000212">
    <property type="protein sequence ID" value="KAL0576614.1"/>
    <property type="molecule type" value="Genomic_DNA"/>
</dbReference>
<accession>A0ABR3FMH8</accession>